<evidence type="ECO:0000259" key="1">
    <source>
        <dbReference type="PROSITE" id="PS51186"/>
    </source>
</evidence>
<dbReference type="InterPro" id="IPR016181">
    <property type="entry name" value="Acyl_CoA_acyltransferase"/>
</dbReference>
<dbReference type="Proteomes" id="UP001165667">
    <property type="component" value="Unassembled WGS sequence"/>
</dbReference>
<dbReference type="GO" id="GO:0016747">
    <property type="term" value="F:acyltransferase activity, transferring groups other than amino-acyl groups"/>
    <property type="evidence" value="ECO:0007669"/>
    <property type="project" value="InterPro"/>
</dbReference>
<keyword evidence="2" id="KW-0808">Transferase</keyword>
<dbReference type="SUPFAM" id="SSF55729">
    <property type="entry name" value="Acyl-CoA N-acyltransferases (Nat)"/>
    <property type="match status" value="1"/>
</dbReference>
<dbReference type="CDD" id="cd04301">
    <property type="entry name" value="NAT_SF"/>
    <property type="match status" value="1"/>
</dbReference>
<gene>
    <name evidence="2" type="ORF">M8523_25245</name>
</gene>
<comment type="caution">
    <text evidence="2">The sequence shown here is derived from an EMBL/GenBank/DDBJ whole genome shotgun (WGS) entry which is preliminary data.</text>
</comment>
<evidence type="ECO:0000313" key="2">
    <source>
        <dbReference type="EMBL" id="MCW6511298.1"/>
    </source>
</evidence>
<dbReference type="EMBL" id="JAMOIM010000024">
    <property type="protein sequence ID" value="MCW6511298.1"/>
    <property type="molecule type" value="Genomic_DNA"/>
</dbReference>
<evidence type="ECO:0000313" key="3">
    <source>
        <dbReference type="Proteomes" id="UP001165667"/>
    </source>
</evidence>
<keyword evidence="3" id="KW-1185">Reference proteome</keyword>
<proteinExistence type="predicted"/>
<protein>
    <submittedName>
        <fullName evidence="2">GNAT family N-acetyltransferase</fullName>
        <ecNumber evidence="2">2.3.1.-</ecNumber>
    </submittedName>
</protein>
<keyword evidence="2" id="KW-0012">Acyltransferase</keyword>
<dbReference type="AlphaFoldDB" id="A0AA42CL71"/>
<name>A0AA42CL71_9HYPH</name>
<organism evidence="2 3">
    <name type="scientific">Lichenifustis flavocetrariae</name>
    <dbReference type="NCBI Taxonomy" id="2949735"/>
    <lineage>
        <taxon>Bacteria</taxon>
        <taxon>Pseudomonadati</taxon>
        <taxon>Pseudomonadota</taxon>
        <taxon>Alphaproteobacteria</taxon>
        <taxon>Hyphomicrobiales</taxon>
        <taxon>Lichenihabitantaceae</taxon>
        <taxon>Lichenifustis</taxon>
    </lineage>
</organism>
<feature type="domain" description="N-acetyltransferase" evidence="1">
    <location>
        <begin position="34"/>
        <end position="113"/>
    </location>
</feature>
<dbReference type="Pfam" id="PF13508">
    <property type="entry name" value="Acetyltransf_7"/>
    <property type="match status" value="1"/>
</dbReference>
<dbReference type="EC" id="2.3.1.-" evidence="2"/>
<accession>A0AA42CL71</accession>
<dbReference type="PROSITE" id="PS51186">
    <property type="entry name" value="GNAT"/>
    <property type="match status" value="1"/>
</dbReference>
<dbReference type="RefSeq" id="WP_282587677.1">
    <property type="nucleotide sequence ID" value="NZ_JAMOIM010000024.1"/>
</dbReference>
<sequence>MPRYGSARGPDADRRRNCLNYRKPIGSLANTVSHLIAVHPDRQGQGRGTALLRHVERVLAARGQRVLLVETSALPAFERTRAFYRQSGYGEEARIRDFYQAGEDKIVFRKALRRDAT</sequence>
<reference evidence="2" key="1">
    <citation type="submission" date="2022-05" db="EMBL/GenBank/DDBJ databases">
        <authorList>
            <person name="Pankratov T."/>
        </authorList>
    </citation>
    <scope>NUCLEOTIDE SEQUENCE</scope>
    <source>
        <strain evidence="2">BP6-180914</strain>
    </source>
</reference>
<dbReference type="Gene3D" id="3.40.630.30">
    <property type="match status" value="1"/>
</dbReference>
<dbReference type="InterPro" id="IPR000182">
    <property type="entry name" value="GNAT_dom"/>
</dbReference>